<reference evidence="2" key="1">
    <citation type="journal article" date="2010" name="Angew. Chem. Int. Ed.">
        <title>An Unusual Galactofuranose Lipopolysaccharide That Ensures the Intra-cellular Survival of Toxin-Producing Bacteria in Their Fungal Host.</title>
        <authorList>
            <person name="Leone M.R."/>
            <person name="Lackner G."/>
            <person name="Silipo A."/>
            <person name="Lanzetta R."/>
            <person name="Molinaro A."/>
            <person name="Hertweck C."/>
        </authorList>
    </citation>
    <scope>NUCLEOTIDE SEQUENCE</scope>
    <source>
        <strain evidence="2">HKI-0454</strain>
    </source>
</reference>
<sequence length="67" mass="7502">MNGALLIIDKTDRAPMTSASLDAMTLGTRNIRDDKPFAITNLNEQSRLNEVPPSSRRTACSRLDRRQ</sequence>
<evidence type="ECO:0000313" key="2">
    <source>
        <dbReference type="EMBL" id="CBK52840.1"/>
    </source>
</evidence>
<gene>
    <name evidence="2" type="primary">ureG</name>
</gene>
<dbReference type="AlphaFoldDB" id="E0WFB4"/>
<name>E0WFB4_9BURK</name>
<feature type="region of interest" description="Disordered" evidence="1">
    <location>
        <begin position="43"/>
        <end position="67"/>
    </location>
</feature>
<organism evidence="2">
    <name type="scientific">Mycetohabitans rhizoxinica</name>
    <dbReference type="NCBI Taxonomy" id="412963"/>
    <lineage>
        <taxon>Bacteria</taxon>
        <taxon>Pseudomonadati</taxon>
        <taxon>Pseudomonadota</taxon>
        <taxon>Betaproteobacteria</taxon>
        <taxon>Burkholderiales</taxon>
        <taxon>Burkholderiaceae</taxon>
        <taxon>Mycetohabitans</taxon>
    </lineage>
</organism>
<evidence type="ECO:0000256" key="1">
    <source>
        <dbReference type="SAM" id="MobiDB-lite"/>
    </source>
</evidence>
<protein>
    <submittedName>
        <fullName evidence="2">Urease accessory protein UreG</fullName>
    </submittedName>
</protein>
<dbReference type="EMBL" id="FN688735">
    <property type="protein sequence ID" value="CBK52840.1"/>
    <property type="molecule type" value="Genomic_DNA"/>
</dbReference>
<accession>E0WFB4</accession>
<proteinExistence type="predicted"/>